<evidence type="ECO:0000256" key="3">
    <source>
        <dbReference type="ARBA" id="ARBA00072427"/>
    </source>
</evidence>
<sequence length="703" mass="76241">MALPSLCVPPFFFPPPPSPSRVPPEPSSSVSSRLPLRSLGHAAVVRPIAAGRQGKFHPSPPPAGEEPPEAPVDSSSPGVPIAAVPSQWDRVKDHHRQQPLFPPDAAGIADQSRGDGTCGDDPDFAIALKRGEFATQRMLEPGESLRPNVRSAAASSSSFDLDLDSLGKSGAMFVEPKFRMTLAKLLEESRVVPVSVHGDLGVAITGIQHDSREVTLGDLFVCCVGSKTDGHFYMSEADKRGAVAVVTSKGINIGEALGCKALVIVEDTNAVLPVLAASFYGNPSKGMSVVGITGTNGKTTTAHLIRRVYEAMRFKTGMLGTVGYYIHGNSQLEAPHTTPDAVMVQKLMARMVHNGTEAMVMEASSHGLALGRCDEIDFDVAVFTNLTRDHYDFHGSEEEYRKSKGKLFARMIDPECHRKVANIDDSNAPFFVAQGNPDVPVVTYAVENKNADVYPLKFELSLFGMQLLVNTPKGTLEISSGLLGRHNMYNILAAIAVGISTDAQLEDIVRGVEEVDAVPGRCEMVDEGQAFTVLVDYAHTPDALSRLLDTLRELGPRRIITVFGCGGDKDRGKRPMMTKIVTDRSDVAILTSDNPRTEDPLDILDDMLVGVGWTMQDYLRRTENDSYLPLPNGCKLLLHGIRRVAVQTAVAMGEEGDVVVIAGKGHETYQIEGDKKKFFDDMEECREALRVVRELHQAGLDKY</sequence>
<comment type="subunit">
    <text evidence="2">Component of the plastid-encoded plastid RNA polymerase (PEP) complex.</text>
</comment>
<evidence type="ECO:0000256" key="1">
    <source>
        <dbReference type="ARBA" id="ARBA00005898"/>
    </source>
</evidence>
<dbReference type="GO" id="GO:0016881">
    <property type="term" value="F:acid-amino acid ligase activity"/>
    <property type="evidence" value="ECO:0007669"/>
    <property type="project" value="InterPro"/>
</dbReference>
<dbReference type="GO" id="GO:0005524">
    <property type="term" value="F:ATP binding"/>
    <property type="evidence" value="ECO:0007669"/>
    <property type="project" value="InterPro"/>
</dbReference>
<dbReference type="InterPro" id="IPR036615">
    <property type="entry name" value="Mur_ligase_C_dom_sf"/>
</dbReference>
<dbReference type="Pfam" id="PF08245">
    <property type="entry name" value="Mur_ligase_M"/>
    <property type="match status" value="1"/>
</dbReference>
<protein>
    <recommendedName>
        <fullName evidence="3">UDP-N-acetylmuramoyl-L-alanyl-D-glutamate--2,6-diaminopimelate ligase MurE homolog, chloroplastic</fullName>
    </recommendedName>
</protein>
<dbReference type="GO" id="GO:0051301">
    <property type="term" value="P:cell division"/>
    <property type="evidence" value="ECO:0007669"/>
    <property type="project" value="InterPro"/>
</dbReference>
<dbReference type="InterPro" id="IPR013221">
    <property type="entry name" value="Mur_ligase_cen"/>
</dbReference>
<evidence type="ECO:0000256" key="4">
    <source>
        <dbReference type="SAM" id="MobiDB-lite"/>
    </source>
</evidence>
<dbReference type="NCBIfam" id="NF001126">
    <property type="entry name" value="PRK00139.1-4"/>
    <property type="match status" value="1"/>
</dbReference>
<keyword evidence="8" id="KW-0436">Ligase</keyword>
<dbReference type="Gene3D" id="3.40.1190.10">
    <property type="entry name" value="Mur-like, catalytic domain"/>
    <property type="match status" value="1"/>
</dbReference>
<name>A0A1D1YU96_9ARAE</name>
<dbReference type="PANTHER" id="PTHR23135">
    <property type="entry name" value="MUR LIGASE FAMILY MEMBER"/>
    <property type="match status" value="1"/>
</dbReference>
<accession>A0A1D1YU96</accession>
<dbReference type="SUPFAM" id="SSF53623">
    <property type="entry name" value="MurD-like peptide ligases, catalytic domain"/>
    <property type="match status" value="1"/>
</dbReference>
<feature type="domain" description="Mur ligase C-terminal" evidence="6">
    <location>
        <begin position="520"/>
        <end position="665"/>
    </location>
</feature>
<dbReference type="InterPro" id="IPR000713">
    <property type="entry name" value="Mur_ligase_N"/>
</dbReference>
<feature type="compositionally biased region" description="Pro residues" evidence="4">
    <location>
        <begin position="13"/>
        <end position="26"/>
    </location>
</feature>
<evidence type="ECO:0000259" key="5">
    <source>
        <dbReference type="Pfam" id="PF01225"/>
    </source>
</evidence>
<dbReference type="Gene3D" id="3.90.190.20">
    <property type="entry name" value="Mur ligase, C-terminal domain"/>
    <property type="match status" value="1"/>
</dbReference>
<organism evidence="8">
    <name type="scientific">Anthurium amnicola</name>
    <dbReference type="NCBI Taxonomy" id="1678845"/>
    <lineage>
        <taxon>Eukaryota</taxon>
        <taxon>Viridiplantae</taxon>
        <taxon>Streptophyta</taxon>
        <taxon>Embryophyta</taxon>
        <taxon>Tracheophyta</taxon>
        <taxon>Spermatophyta</taxon>
        <taxon>Magnoliopsida</taxon>
        <taxon>Liliopsida</taxon>
        <taxon>Araceae</taxon>
        <taxon>Pothoideae</taxon>
        <taxon>Potheae</taxon>
        <taxon>Anthurium</taxon>
    </lineage>
</organism>
<gene>
    <name evidence="8" type="primary">murE_1</name>
    <name evidence="8" type="ORF">g.117364</name>
</gene>
<proteinExistence type="inferred from homology"/>
<dbReference type="InterPro" id="IPR036565">
    <property type="entry name" value="Mur-like_cat_sf"/>
</dbReference>
<dbReference type="HAMAP" id="MF_00208">
    <property type="entry name" value="MurE"/>
    <property type="match status" value="1"/>
</dbReference>
<dbReference type="SUPFAM" id="SSF53244">
    <property type="entry name" value="MurD-like peptide ligases, peptide-binding domain"/>
    <property type="match status" value="1"/>
</dbReference>
<comment type="similarity">
    <text evidence="1">Belongs to the MurCDEF family. MurE subfamily.</text>
</comment>
<dbReference type="FunFam" id="3.90.190.20:FF:000006">
    <property type="entry name" value="UDP-N-acetylmuramoyl-L-alanyl-D-glutamate--2,6-diaminopimelate ligase"/>
    <property type="match status" value="1"/>
</dbReference>
<dbReference type="NCBIfam" id="TIGR01085">
    <property type="entry name" value="murE"/>
    <property type="match status" value="1"/>
</dbReference>
<feature type="domain" description="Mur ligase central" evidence="7">
    <location>
        <begin position="292"/>
        <end position="497"/>
    </location>
</feature>
<dbReference type="EMBL" id="GDJX01009734">
    <property type="protein sequence ID" value="JAT58202.1"/>
    <property type="molecule type" value="Transcribed_RNA"/>
</dbReference>
<feature type="compositionally biased region" description="Low complexity" evidence="4">
    <location>
        <begin position="27"/>
        <end position="39"/>
    </location>
</feature>
<dbReference type="GO" id="GO:0008360">
    <property type="term" value="P:regulation of cell shape"/>
    <property type="evidence" value="ECO:0007669"/>
    <property type="project" value="InterPro"/>
</dbReference>
<dbReference type="InterPro" id="IPR035911">
    <property type="entry name" value="MurE/MurF_N"/>
</dbReference>
<dbReference type="InterPro" id="IPR004101">
    <property type="entry name" value="Mur_ligase_C"/>
</dbReference>
<evidence type="ECO:0000259" key="7">
    <source>
        <dbReference type="Pfam" id="PF08245"/>
    </source>
</evidence>
<evidence type="ECO:0000256" key="2">
    <source>
        <dbReference type="ARBA" id="ARBA00064883"/>
    </source>
</evidence>
<dbReference type="SUPFAM" id="SSF63418">
    <property type="entry name" value="MurE/MurF N-terminal domain"/>
    <property type="match status" value="1"/>
</dbReference>
<dbReference type="Pfam" id="PF02875">
    <property type="entry name" value="Mur_ligase_C"/>
    <property type="match status" value="1"/>
</dbReference>
<dbReference type="Pfam" id="PF01225">
    <property type="entry name" value="Mur_ligase"/>
    <property type="match status" value="1"/>
</dbReference>
<feature type="domain" description="Mur ligase N-terminal catalytic" evidence="5">
    <location>
        <begin position="204"/>
        <end position="278"/>
    </location>
</feature>
<dbReference type="Gene3D" id="3.40.1390.10">
    <property type="entry name" value="MurE/MurF, N-terminal domain"/>
    <property type="match status" value="1"/>
</dbReference>
<dbReference type="PANTHER" id="PTHR23135:SF4">
    <property type="entry name" value="UDP-N-ACETYLMURAMOYL-L-ALANYL-D-GLUTAMATE--2,6-DIAMINOPIMELATE LIGASE MURE HOMOLOG, CHLOROPLASTIC"/>
    <property type="match status" value="1"/>
</dbReference>
<dbReference type="GO" id="GO:0005737">
    <property type="term" value="C:cytoplasm"/>
    <property type="evidence" value="ECO:0007669"/>
    <property type="project" value="InterPro"/>
</dbReference>
<dbReference type="AlphaFoldDB" id="A0A1D1YU96"/>
<evidence type="ECO:0000313" key="8">
    <source>
        <dbReference type="EMBL" id="JAT58202.1"/>
    </source>
</evidence>
<feature type="region of interest" description="Disordered" evidence="4">
    <location>
        <begin position="13"/>
        <end position="82"/>
    </location>
</feature>
<reference evidence="8" key="1">
    <citation type="submission" date="2015-07" db="EMBL/GenBank/DDBJ databases">
        <title>Transcriptome Assembly of Anthurium amnicola.</title>
        <authorList>
            <person name="Suzuki J."/>
        </authorList>
    </citation>
    <scope>NUCLEOTIDE SEQUENCE</scope>
</reference>
<evidence type="ECO:0000259" key="6">
    <source>
        <dbReference type="Pfam" id="PF02875"/>
    </source>
</evidence>
<dbReference type="InterPro" id="IPR005761">
    <property type="entry name" value="UDP-N-AcMur-Glu-dNH2Pim_ligase"/>
</dbReference>